<dbReference type="Pfam" id="PF04480">
    <property type="entry name" value="DUF559"/>
    <property type="match status" value="1"/>
</dbReference>
<dbReference type="RefSeq" id="WP_092556397.1">
    <property type="nucleotide sequence ID" value="NZ_FNPZ01000004.1"/>
</dbReference>
<dbReference type="InterPro" id="IPR007569">
    <property type="entry name" value="DUF559"/>
</dbReference>
<protein>
    <submittedName>
        <fullName evidence="3">Transcriptional regulator, AbiEi antitoxin, Type IV TA system</fullName>
    </submittedName>
</protein>
<dbReference type="InterPro" id="IPR025159">
    <property type="entry name" value="AbiEi_N"/>
</dbReference>
<name>A0A1H3SSC2_9MICO</name>
<keyword evidence="4" id="KW-1185">Reference proteome</keyword>
<gene>
    <name evidence="3" type="ORF">SAMN05216554_3610</name>
</gene>
<dbReference type="Pfam" id="PF13338">
    <property type="entry name" value="AbiEi_4"/>
    <property type="match status" value="1"/>
</dbReference>
<feature type="domain" description="AbiEi antitoxin N-terminal" evidence="2">
    <location>
        <begin position="14"/>
        <end position="47"/>
    </location>
</feature>
<dbReference type="EMBL" id="FNPZ01000004">
    <property type="protein sequence ID" value="SDZ40445.1"/>
    <property type="molecule type" value="Genomic_DNA"/>
</dbReference>
<dbReference type="Proteomes" id="UP000198891">
    <property type="component" value="Unassembled WGS sequence"/>
</dbReference>
<feature type="domain" description="DUF559" evidence="1">
    <location>
        <begin position="221"/>
        <end position="278"/>
    </location>
</feature>
<reference evidence="3 4" key="1">
    <citation type="submission" date="2016-10" db="EMBL/GenBank/DDBJ databases">
        <authorList>
            <person name="de Groot N.N."/>
        </authorList>
    </citation>
    <scope>NUCLEOTIDE SEQUENCE [LARGE SCALE GENOMIC DNA]</scope>
    <source>
        <strain evidence="3 4">CGMCC 4.3491</strain>
    </source>
</reference>
<organism evidence="3 4">
    <name type="scientific">Herbiconiux ginsengi</name>
    <dbReference type="NCBI Taxonomy" id="381665"/>
    <lineage>
        <taxon>Bacteria</taxon>
        <taxon>Bacillati</taxon>
        <taxon>Actinomycetota</taxon>
        <taxon>Actinomycetes</taxon>
        <taxon>Micrococcales</taxon>
        <taxon>Microbacteriaceae</taxon>
        <taxon>Herbiconiux</taxon>
    </lineage>
</organism>
<evidence type="ECO:0000259" key="2">
    <source>
        <dbReference type="Pfam" id="PF13338"/>
    </source>
</evidence>
<dbReference type="STRING" id="381665.SAMN05216554_3610"/>
<dbReference type="AlphaFoldDB" id="A0A1H3SSC2"/>
<sequence length="288" mass="31456">MHDSLLRSIPPISTTRQLSARNVSPARLREAVGSGTLRRVRRGVFATPDAPEALVRAARMGGRLTDVSALRLLGVWVPPDDRLHVELARSSGHPKDPDSGEPFVARADTVAHWTNESRSGNPYGLVPIARALRQAATTWEPDYVVAAIDSALHQKLTTRAELASAFLGSTRALQVLSHTDARAESGTESVARFRLSEAGIDAAVQVWMTASIRVDLLVDGWLVIEVDGREFHGTADASSRDCRRDAILTRQGSTVLHFDYRQVMFEWHTVIEAIRRVLFAGPAAAGSR</sequence>
<proteinExistence type="predicted"/>
<evidence type="ECO:0000313" key="4">
    <source>
        <dbReference type="Proteomes" id="UP000198891"/>
    </source>
</evidence>
<dbReference type="Gene3D" id="3.40.960.10">
    <property type="entry name" value="VSR Endonuclease"/>
    <property type="match status" value="1"/>
</dbReference>
<evidence type="ECO:0000259" key="1">
    <source>
        <dbReference type="Pfam" id="PF04480"/>
    </source>
</evidence>
<evidence type="ECO:0000313" key="3">
    <source>
        <dbReference type="EMBL" id="SDZ40445.1"/>
    </source>
</evidence>
<dbReference type="OrthoDB" id="2594539at2"/>
<accession>A0A1H3SSC2</accession>